<comment type="caution">
    <text evidence="1">The sequence shown here is derived from an EMBL/GenBank/DDBJ whole genome shotgun (WGS) entry which is preliminary data.</text>
</comment>
<proteinExistence type="predicted"/>
<reference evidence="1 2" key="1">
    <citation type="submission" date="2024-09" db="EMBL/GenBank/DDBJ databases">
        <title>Genome sequencing and assembly of Phytophthora oleae, isolate VK10A, causative agent of rot of olive drupes.</title>
        <authorList>
            <person name="Conti Taguali S."/>
            <person name="Riolo M."/>
            <person name="La Spada F."/>
            <person name="Cacciola S.O."/>
            <person name="Dionisio G."/>
        </authorList>
    </citation>
    <scope>NUCLEOTIDE SEQUENCE [LARGE SCALE GENOMIC DNA]</scope>
    <source>
        <strain evidence="1 2">VK10A</strain>
    </source>
</reference>
<name>A0ABD3G5W6_9STRA</name>
<gene>
    <name evidence="1" type="ORF">V7S43_001677</name>
</gene>
<sequence length="115" mass="12715">MAPDVASDRGYGVKALLENWMQLSSIFPGIQIQLLRLENVGNNTAVAETRTTAYFSDETLRRAFPQLIEDEVGFSIAGRRLGHQLSMRGSVASMIRAASLVCYTTSTCWHHFCGC</sequence>
<keyword evidence="2" id="KW-1185">Reference proteome</keyword>
<evidence type="ECO:0000313" key="2">
    <source>
        <dbReference type="Proteomes" id="UP001632037"/>
    </source>
</evidence>
<dbReference type="Proteomes" id="UP001632037">
    <property type="component" value="Unassembled WGS sequence"/>
</dbReference>
<protein>
    <submittedName>
        <fullName evidence="1">Uncharacterized protein</fullName>
    </submittedName>
</protein>
<dbReference type="AlphaFoldDB" id="A0ABD3G5W6"/>
<accession>A0ABD3G5W6</accession>
<organism evidence="1 2">
    <name type="scientific">Phytophthora oleae</name>
    <dbReference type="NCBI Taxonomy" id="2107226"/>
    <lineage>
        <taxon>Eukaryota</taxon>
        <taxon>Sar</taxon>
        <taxon>Stramenopiles</taxon>
        <taxon>Oomycota</taxon>
        <taxon>Peronosporomycetes</taxon>
        <taxon>Peronosporales</taxon>
        <taxon>Peronosporaceae</taxon>
        <taxon>Phytophthora</taxon>
    </lineage>
</organism>
<dbReference type="EMBL" id="JBIMZQ010000002">
    <property type="protein sequence ID" value="KAL3673992.1"/>
    <property type="molecule type" value="Genomic_DNA"/>
</dbReference>
<evidence type="ECO:0000313" key="1">
    <source>
        <dbReference type="EMBL" id="KAL3673992.1"/>
    </source>
</evidence>